<evidence type="ECO:0000259" key="3">
    <source>
        <dbReference type="Pfam" id="PF17148"/>
    </source>
</evidence>
<dbReference type="InterPro" id="IPR034032">
    <property type="entry name" value="Zn_MMP-like_bac"/>
</dbReference>
<name>A0A923PS28_9BACT</name>
<evidence type="ECO:0000259" key="4">
    <source>
        <dbReference type="Pfam" id="PF17162"/>
    </source>
</evidence>
<organism evidence="5 6">
    <name type="scientific">Neolewinella lacunae</name>
    <dbReference type="NCBI Taxonomy" id="1517758"/>
    <lineage>
        <taxon>Bacteria</taxon>
        <taxon>Pseudomonadati</taxon>
        <taxon>Bacteroidota</taxon>
        <taxon>Saprospiria</taxon>
        <taxon>Saprospirales</taxon>
        <taxon>Lewinellaceae</taxon>
        <taxon>Neolewinella</taxon>
    </lineage>
</organism>
<feature type="domain" description="DUF5118" evidence="4">
    <location>
        <begin position="44"/>
        <end position="89"/>
    </location>
</feature>
<dbReference type="AlphaFoldDB" id="A0A923PS28"/>
<reference evidence="5" key="1">
    <citation type="submission" date="2020-08" db="EMBL/GenBank/DDBJ databases">
        <title>Lewinella bacteria from marine environments.</title>
        <authorList>
            <person name="Zhong Y."/>
        </authorList>
    </citation>
    <scope>NUCLEOTIDE SEQUENCE</scope>
    <source>
        <strain evidence="5">KCTC 42187</strain>
    </source>
</reference>
<dbReference type="RefSeq" id="WP_187468444.1">
    <property type="nucleotide sequence ID" value="NZ_JACSIT010000152.1"/>
</dbReference>
<comment type="caution">
    <text evidence="5">The sequence shown here is derived from an EMBL/GenBank/DDBJ whole genome shotgun (WGS) entry which is preliminary data.</text>
</comment>
<feature type="chain" id="PRO_5036712521" evidence="1">
    <location>
        <begin position="22"/>
        <end position="811"/>
    </location>
</feature>
<evidence type="ECO:0000259" key="2">
    <source>
        <dbReference type="Pfam" id="PF16313"/>
    </source>
</evidence>
<dbReference type="InterPro" id="IPR033413">
    <property type="entry name" value="DUF5117"/>
</dbReference>
<keyword evidence="5" id="KW-0645">Protease</keyword>
<sequence length="811" mass="90062">MKQIFFLLTLLLSTPILVAQAENADTGASEKKEDAKDEKKEKKDPYAELTKDAEIAKGLFDVITKEGKTYFELPLGLLEDEILVVSRISGFVKGLNFGGAGVRSRPQQVIRWQKKGDKVLLRSVSYNSVADENLPVYQSVRNNNFEPIIAAFDVKAYGKDSLSIVAEVTPLFTTDVEMIGAVDGDERKRFGIKGLDKSRSMVMSAKAFPSNVEIRHVLTYNGDKLPDNQVTGTLSVEMNQSFILLPADPMRPRVYDPRVGYFSIRQTNYGLDAQRAETQRFITRWRLEPVDMAAWKRGELVDVKKPIVYYIDPATPEEWAPYIAQGVDDWAKTFEAIGLKNAIMSKRAPTKEEDPDWSPEDVRYSVIRYVTTDIQNAMGPHVHDPRTGEILESDIIWYHNVMNLLRNWYLIQTAAVNPKARTPKFEREVMGELIRFVSAHEVGHTLGLPHNMGSSAAYSVADLRKPGFVQENGTAPSIMDYARFNYVAQPEDKGAGLHPKIGPYDFYAIEYGYKPMPEVNSAEAERPLLNKMVKAKANDPRYRYGAQRGNGHDPSAQTEDLSGDAVAASDLGIANLKRIVPNLPTWMAEDGKYFEDLEEVYDNVIGQLRRYTGHVASNVGGVIEWQRSADEGKVVYETVDAAKQRAAVDFVNRQIFTTPTWLLDPAILQRISPSGVADKIRGLQGTALSTLMNLSRLNRLAEQQALTPATYGLMDLMEQTRNGVFTTANTNSTFGRTLQSNYVKGLASLLENDEAGADVKAAARATLVKVASDLDASTASADQATLVSGHQMELSQQISLALKGVEALLEK</sequence>
<evidence type="ECO:0000256" key="1">
    <source>
        <dbReference type="SAM" id="SignalP"/>
    </source>
</evidence>
<feature type="domain" description="EcxA zinc-binding" evidence="2">
    <location>
        <begin position="423"/>
        <end position="729"/>
    </location>
</feature>
<dbReference type="InterPro" id="IPR032534">
    <property type="entry name" value="EcxA_zinc-bd"/>
</dbReference>
<dbReference type="EMBL" id="JACSIT010000152">
    <property type="protein sequence ID" value="MBC6996438.1"/>
    <property type="molecule type" value="Genomic_DNA"/>
</dbReference>
<dbReference type="Proteomes" id="UP000650081">
    <property type="component" value="Unassembled WGS sequence"/>
</dbReference>
<dbReference type="Pfam" id="PF17162">
    <property type="entry name" value="DUF5118"/>
    <property type="match status" value="1"/>
</dbReference>
<dbReference type="Gene3D" id="3.40.390.10">
    <property type="entry name" value="Collagenase (Catalytic Domain)"/>
    <property type="match status" value="1"/>
</dbReference>
<dbReference type="PANTHER" id="PTHR38478">
    <property type="entry name" value="PEPTIDASE M1A AND M12B"/>
    <property type="match status" value="1"/>
</dbReference>
<gene>
    <name evidence="5" type="ORF">H9S92_19860</name>
</gene>
<feature type="signal peptide" evidence="1">
    <location>
        <begin position="1"/>
        <end position="21"/>
    </location>
</feature>
<feature type="domain" description="DUF5117" evidence="3">
    <location>
        <begin position="107"/>
        <end position="289"/>
    </location>
</feature>
<dbReference type="Pfam" id="PF17148">
    <property type="entry name" value="DUF5117"/>
    <property type="match status" value="1"/>
</dbReference>
<dbReference type="InterPro" id="IPR024079">
    <property type="entry name" value="MetalloPept_cat_dom_sf"/>
</dbReference>
<keyword evidence="5" id="KW-0482">Metalloprotease</keyword>
<keyword evidence="5" id="KW-0378">Hydrolase</keyword>
<dbReference type="SUPFAM" id="SSF55486">
    <property type="entry name" value="Metalloproteases ('zincins'), catalytic domain"/>
    <property type="match status" value="1"/>
</dbReference>
<evidence type="ECO:0000313" key="6">
    <source>
        <dbReference type="Proteomes" id="UP000650081"/>
    </source>
</evidence>
<dbReference type="CDD" id="cd04276">
    <property type="entry name" value="ZnMc_MMP_like_2"/>
    <property type="match status" value="1"/>
</dbReference>
<dbReference type="PANTHER" id="PTHR38478:SF1">
    <property type="entry name" value="ZINC DEPENDENT METALLOPROTEASE DOMAIN LIPOPROTEIN"/>
    <property type="match status" value="1"/>
</dbReference>
<dbReference type="Pfam" id="PF16313">
    <property type="entry name" value="DUF4953"/>
    <property type="match status" value="1"/>
</dbReference>
<accession>A0A923PS28</accession>
<dbReference type="InterPro" id="IPR033428">
    <property type="entry name" value="DUF5118"/>
</dbReference>
<keyword evidence="6" id="KW-1185">Reference proteome</keyword>
<evidence type="ECO:0000313" key="5">
    <source>
        <dbReference type="EMBL" id="MBC6996438.1"/>
    </source>
</evidence>
<proteinExistence type="predicted"/>
<protein>
    <submittedName>
        <fullName evidence="5">Zinc-dependent metalloprotease</fullName>
    </submittedName>
</protein>
<keyword evidence="1" id="KW-0732">Signal</keyword>
<dbReference type="GO" id="GO:0008237">
    <property type="term" value="F:metallopeptidase activity"/>
    <property type="evidence" value="ECO:0007669"/>
    <property type="project" value="UniProtKB-KW"/>
</dbReference>